<proteinExistence type="predicted"/>
<gene>
    <name evidence="2" type="ORF">LCGC14_2854100</name>
</gene>
<dbReference type="AlphaFoldDB" id="A0A0F9AYI9"/>
<feature type="region of interest" description="Disordered" evidence="1">
    <location>
        <begin position="1"/>
        <end position="36"/>
    </location>
</feature>
<reference evidence="2" key="1">
    <citation type="journal article" date="2015" name="Nature">
        <title>Complex archaea that bridge the gap between prokaryotes and eukaryotes.</title>
        <authorList>
            <person name="Spang A."/>
            <person name="Saw J.H."/>
            <person name="Jorgensen S.L."/>
            <person name="Zaremba-Niedzwiedzka K."/>
            <person name="Martijn J."/>
            <person name="Lind A.E."/>
            <person name="van Eijk R."/>
            <person name="Schleper C."/>
            <person name="Guy L."/>
            <person name="Ettema T.J."/>
        </authorList>
    </citation>
    <scope>NUCLEOTIDE SEQUENCE</scope>
</reference>
<name>A0A0F9AYI9_9ZZZZ</name>
<dbReference type="EMBL" id="LAZR01054978">
    <property type="protein sequence ID" value="KKK77391.1"/>
    <property type="molecule type" value="Genomic_DNA"/>
</dbReference>
<sequence length="275" mass="30046">MPTTSTSTSTTSTSTSTTSTSTTSTSTTISTTTSTSTTTTPVYVRTIDLSAKATSQLEKADISIGYNIEIAGTKNNDVLTFTRSYARNYGIAALTVTLNNQSGKYSPGGSDVINLGEKVVLKERFTGGATDEFTTFTGYVRQRPVGHIGGDNIITLTVYDYIIKLKDTDIDELFEATKVRITGETLTPVFIDAPNDMFAQFFNFDNQALANNPPVAMRIKNKQTDIEEPQWDGFDTNLQTGQIKLGGVLNARDNFEIIADYSYYPVGLYLEDIIE</sequence>
<organism evidence="2">
    <name type="scientific">marine sediment metagenome</name>
    <dbReference type="NCBI Taxonomy" id="412755"/>
    <lineage>
        <taxon>unclassified sequences</taxon>
        <taxon>metagenomes</taxon>
        <taxon>ecological metagenomes</taxon>
    </lineage>
</organism>
<accession>A0A0F9AYI9</accession>
<evidence type="ECO:0000313" key="2">
    <source>
        <dbReference type="EMBL" id="KKK77391.1"/>
    </source>
</evidence>
<feature type="non-terminal residue" evidence="2">
    <location>
        <position position="275"/>
    </location>
</feature>
<comment type="caution">
    <text evidence="2">The sequence shown here is derived from an EMBL/GenBank/DDBJ whole genome shotgun (WGS) entry which is preliminary data.</text>
</comment>
<protein>
    <submittedName>
        <fullName evidence="2">Uncharacterized protein</fullName>
    </submittedName>
</protein>
<evidence type="ECO:0000256" key="1">
    <source>
        <dbReference type="SAM" id="MobiDB-lite"/>
    </source>
</evidence>